<dbReference type="AlphaFoldDB" id="A0A8J2ZIV2"/>
<reference evidence="1" key="2">
    <citation type="submission" date="2020-09" db="EMBL/GenBank/DDBJ databases">
        <authorList>
            <person name="Sun Q."/>
            <person name="Zhou Y."/>
        </authorList>
    </citation>
    <scope>NUCLEOTIDE SEQUENCE</scope>
    <source>
        <strain evidence="1">CGMCC 1.15762</strain>
    </source>
</reference>
<sequence length="44" mass="5265">MKKLELPYLDTITVKRHTYHDFRKGKTRVRLKAAPGSEAFLREY</sequence>
<evidence type="ECO:0000313" key="1">
    <source>
        <dbReference type="EMBL" id="GGG69589.1"/>
    </source>
</evidence>
<reference evidence="1" key="1">
    <citation type="journal article" date="2014" name="Int. J. Syst. Evol. Microbiol.">
        <title>Complete genome sequence of Corynebacterium casei LMG S-19264T (=DSM 44701T), isolated from a smear-ripened cheese.</title>
        <authorList>
            <consortium name="US DOE Joint Genome Institute (JGI-PGF)"/>
            <person name="Walter F."/>
            <person name="Albersmeier A."/>
            <person name="Kalinowski J."/>
            <person name="Ruckert C."/>
        </authorList>
    </citation>
    <scope>NUCLEOTIDE SEQUENCE</scope>
    <source>
        <strain evidence="1">CGMCC 1.15762</strain>
    </source>
</reference>
<organism evidence="1 2">
    <name type="scientific">Salipiger pallidus</name>
    <dbReference type="NCBI Taxonomy" id="1775170"/>
    <lineage>
        <taxon>Bacteria</taxon>
        <taxon>Pseudomonadati</taxon>
        <taxon>Pseudomonadota</taxon>
        <taxon>Alphaproteobacteria</taxon>
        <taxon>Rhodobacterales</taxon>
        <taxon>Roseobacteraceae</taxon>
        <taxon>Salipiger</taxon>
    </lineage>
</organism>
<gene>
    <name evidence="1" type="ORF">GCM10011415_16300</name>
</gene>
<proteinExistence type="predicted"/>
<dbReference type="RefSeq" id="WP_277874168.1">
    <property type="nucleotide sequence ID" value="NZ_BMJV01000003.1"/>
</dbReference>
<accession>A0A8J2ZIV2</accession>
<dbReference type="Proteomes" id="UP000617145">
    <property type="component" value="Unassembled WGS sequence"/>
</dbReference>
<comment type="caution">
    <text evidence="1">The sequence shown here is derived from an EMBL/GenBank/DDBJ whole genome shotgun (WGS) entry which is preliminary data.</text>
</comment>
<protein>
    <submittedName>
        <fullName evidence="1">Uncharacterized protein</fullName>
    </submittedName>
</protein>
<dbReference type="EMBL" id="BMJV01000003">
    <property type="protein sequence ID" value="GGG69589.1"/>
    <property type="molecule type" value="Genomic_DNA"/>
</dbReference>
<keyword evidence="2" id="KW-1185">Reference proteome</keyword>
<evidence type="ECO:0000313" key="2">
    <source>
        <dbReference type="Proteomes" id="UP000617145"/>
    </source>
</evidence>
<name>A0A8J2ZIV2_9RHOB</name>